<feature type="compositionally biased region" description="Gly residues" evidence="1">
    <location>
        <begin position="1"/>
        <end position="18"/>
    </location>
</feature>
<reference evidence="2" key="2">
    <citation type="submission" date="2018-03" db="EMBL/GenBank/DDBJ databases">
        <title>The Triticum urartu genome reveals the dynamic nature of wheat genome evolution.</title>
        <authorList>
            <person name="Ling H."/>
            <person name="Ma B."/>
            <person name="Shi X."/>
            <person name="Liu H."/>
            <person name="Dong L."/>
            <person name="Sun H."/>
            <person name="Cao Y."/>
            <person name="Gao Q."/>
            <person name="Zheng S."/>
            <person name="Li Y."/>
            <person name="Yu Y."/>
            <person name="Du H."/>
            <person name="Qi M."/>
            <person name="Li Y."/>
            <person name="Yu H."/>
            <person name="Cui Y."/>
            <person name="Wang N."/>
            <person name="Chen C."/>
            <person name="Wu H."/>
            <person name="Zhao Y."/>
            <person name="Zhang J."/>
            <person name="Li Y."/>
            <person name="Zhou W."/>
            <person name="Zhang B."/>
            <person name="Hu W."/>
            <person name="Eijk M."/>
            <person name="Tang J."/>
            <person name="Witsenboer H."/>
            <person name="Zhao S."/>
            <person name="Li Z."/>
            <person name="Zhang A."/>
            <person name="Wang D."/>
            <person name="Liang C."/>
        </authorList>
    </citation>
    <scope>NUCLEOTIDE SEQUENCE [LARGE SCALE GENOMIC DNA]</scope>
    <source>
        <strain evidence="2">cv. G1812</strain>
    </source>
</reference>
<reference evidence="2" key="3">
    <citation type="submission" date="2022-06" db="UniProtKB">
        <authorList>
            <consortium name="EnsemblPlants"/>
        </authorList>
    </citation>
    <scope>IDENTIFICATION</scope>
</reference>
<evidence type="ECO:0000313" key="3">
    <source>
        <dbReference type="Proteomes" id="UP000015106"/>
    </source>
</evidence>
<evidence type="ECO:0000256" key="1">
    <source>
        <dbReference type="SAM" id="MobiDB-lite"/>
    </source>
</evidence>
<sequence length="106" mass="9930">MPGKPGDGGNAGKPGRGGKPGREGRGGSPVNCEEGEEVAACTLVSDGCSIASASTAYATSKTSGVSPVNGEAGEEVAAAASASLPPARCGADGATACTLPSDGCCS</sequence>
<proteinExistence type="predicted"/>
<feature type="region of interest" description="Disordered" evidence="1">
    <location>
        <begin position="1"/>
        <end position="32"/>
    </location>
</feature>
<accession>A0A8R7PCB5</accession>
<organism evidence="2 3">
    <name type="scientific">Triticum urartu</name>
    <name type="common">Red wild einkorn</name>
    <name type="synonym">Crithodium urartu</name>
    <dbReference type="NCBI Taxonomy" id="4572"/>
    <lineage>
        <taxon>Eukaryota</taxon>
        <taxon>Viridiplantae</taxon>
        <taxon>Streptophyta</taxon>
        <taxon>Embryophyta</taxon>
        <taxon>Tracheophyta</taxon>
        <taxon>Spermatophyta</taxon>
        <taxon>Magnoliopsida</taxon>
        <taxon>Liliopsida</taxon>
        <taxon>Poales</taxon>
        <taxon>Poaceae</taxon>
        <taxon>BOP clade</taxon>
        <taxon>Pooideae</taxon>
        <taxon>Triticodae</taxon>
        <taxon>Triticeae</taxon>
        <taxon>Triticinae</taxon>
        <taxon>Triticum</taxon>
    </lineage>
</organism>
<name>A0A8R7PCB5_TRIUA</name>
<dbReference type="AlphaFoldDB" id="A0A8R7PCB5"/>
<dbReference type="EnsemblPlants" id="TuG1812G0200002017.01.T01">
    <property type="protein sequence ID" value="TuG1812G0200002017.01.T01.cds407514"/>
    <property type="gene ID" value="TuG1812G0200002017.01"/>
</dbReference>
<evidence type="ECO:0000313" key="2">
    <source>
        <dbReference type="EnsemblPlants" id="TuG1812G0200002017.01.T01.cds407514"/>
    </source>
</evidence>
<reference evidence="3" key="1">
    <citation type="journal article" date="2013" name="Nature">
        <title>Draft genome of the wheat A-genome progenitor Triticum urartu.</title>
        <authorList>
            <person name="Ling H.Q."/>
            <person name="Zhao S."/>
            <person name="Liu D."/>
            <person name="Wang J."/>
            <person name="Sun H."/>
            <person name="Zhang C."/>
            <person name="Fan H."/>
            <person name="Li D."/>
            <person name="Dong L."/>
            <person name="Tao Y."/>
            <person name="Gao C."/>
            <person name="Wu H."/>
            <person name="Li Y."/>
            <person name="Cui Y."/>
            <person name="Guo X."/>
            <person name="Zheng S."/>
            <person name="Wang B."/>
            <person name="Yu K."/>
            <person name="Liang Q."/>
            <person name="Yang W."/>
            <person name="Lou X."/>
            <person name="Chen J."/>
            <person name="Feng M."/>
            <person name="Jian J."/>
            <person name="Zhang X."/>
            <person name="Luo G."/>
            <person name="Jiang Y."/>
            <person name="Liu J."/>
            <person name="Wang Z."/>
            <person name="Sha Y."/>
            <person name="Zhang B."/>
            <person name="Wu H."/>
            <person name="Tang D."/>
            <person name="Shen Q."/>
            <person name="Xue P."/>
            <person name="Zou S."/>
            <person name="Wang X."/>
            <person name="Liu X."/>
            <person name="Wang F."/>
            <person name="Yang Y."/>
            <person name="An X."/>
            <person name="Dong Z."/>
            <person name="Zhang K."/>
            <person name="Zhang X."/>
            <person name="Luo M.C."/>
            <person name="Dvorak J."/>
            <person name="Tong Y."/>
            <person name="Wang J."/>
            <person name="Yang H."/>
            <person name="Li Z."/>
            <person name="Wang D."/>
            <person name="Zhang A."/>
            <person name="Wang J."/>
        </authorList>
    </citation>
    <scope>NUCLEOTIDE SEQUENCE</scope>
    <source>
        <strain evidence="3">cv. G1812</strain>
    </source>
</reference>
<keyword evidence="3" id="KW-1185">Reference proteome</keyword>
<dbReference type="Proteomes" id="UP000015106">
    <property type="component" value="Chromosome 2"/>
</dbReference>
<dbReference type="Gramene" id="TuG1812G0200002017.01.T01">
    <property type="protein sequence ID" value="TuG1812G0200002017.01.T01.cds407514"/>
    <property type="gene ID" value="TuG1812G0200002017.01"/>
</dbReference>
<protein>
    <submittedName>
        <fullName evidence="2">Uncharacterized protein</fullName>
    </submittedName>
</protein>